<dbReference type="AlphaFoldDB" id="A0A6P8YH86"/>
<dbReference type="RefSeq" id="XP_034236310.1">
    <property type="nucleotide sequence ID" value="XM_034380419.1"/>
</dbReference>
<evidence type="ECO:0000313" key="2">
    <source>
        <dbReference type="Proteomes" id="UP000515158"/>
    </source>
</evidence>
<keyword evidence="2" id="KW-1185">Reference proteome</keyword>
<reference evidence="3" key="1">
    <citation type="submission" date="2025-08" db="UniProtKB">
        <authorList>
            <consortium name="RefSeq"/>
        </authorList>
    </citation>
    <scope>IDENTIFICATION</scope>
    <source>
        <tissue evidence="3">Total insect</tissue>
    </source>
</reference>
<feature type="compositionally biased region" description="Low complexity" evidence="1">
    <location>
        <begin position="113"/>
        <end position="131"/>
    </location>
</feature>
<feature type="compositionally biased region" description="Basic and acidic residues" evidence="1">
    <location>
        <begin position="193"/>
        <end position="205"/>
    </location>
</feature>
<accession>A0A6P8YH86</accession>
<dbReference type="KEGG" id="tpal:117642337"/>
<proteinExistence type="predicted"/>
<feature type="compositionally biased region" description="Low complexity" evidence="1">
    <location>
        <begin position="14"/>
        <end position="42"/>
    </location>
</feature>
<feature type="region of interest" description="Disordered" evidence="1">
    <location>
        <begin position="169"/>
        <end position="214"/>
    </location>
</feature>
<protein>
    <submittedName>
        <fullName evidence="3">Synapsin-1-like</fullName>
    </submittedName>
</protein>
<evidence type="ECO:0000313" key="3">
    <source>
        <dbReference type="RefSeq" id="XP_034236310.1"/>
    </source>
</evidence>
<evidence type="ECO:0000256" key="1">
    <source>
        <dbReference type="SAM" id="MobiDB-lite"/>
    </source>
</evidence>
<name>A0A6P8YH86_THRPL</name>
<feature type="compositionally biased region" description="Low complexity" evidence="1">
    <location>
        <begin position="68"/>
        <end position="79"/>
    </location>
</feature>
<feature type="region of interest" description="Disordered" evidence="1">
    <location>
        <begin position="1"/>
        <end position="80"/>
    </location>
</feature>
<organism evidence="3">
    <name type="scientific">Thrips palmi</name>
    <name type="common">Melon thrips</name>
    <dbReference type="NCBI Taxonomy" id="161013"/>
    <lineage>
        <taxon>Eukaryota</taxon>
        <taxon>Metazoa</taxon>
        <taxon>Ecdysozoa</taxon>
        <taxon>Arthropoda</taxon>
        <taxon>Hexapoda</taxon>
        <taxon>Insecta</taxon>
        <taxon>Pterygota</taxon>
        <taxon>Neoptera</taxon>
        <taxon>Paraneoptera</taxon>
        <taxon>Thysanoptera</taxon>
        <taxon>Terebrantia</taxon>
        <taxon>Thripoidea</taxon>
        <taxon>Thripidae</taxon>
        <taxon>Thrips</taxon>
    </lineage>
</organism>
<dbReference type="GeneID" id="117642337"/>
<dbReference type="Proteomes" id="UP000515158">
    <property type="component" value="Unplaced"/>
</dbReference>
<dbReference type="InParanoid" id="A0A6P8YH86"/>
<sequence>MENKSADAQGTGGPHAQQAGGPPAVAMQPLQQPQGVQPPHQQAGMAVAMYPQPQAGGPGPIGPPQPMQQPQGGQPPHQQAAVAVAMYPQPQAAFPQHGYGFVQQPYYHQQVYSPSPNAPAASSAQGAAHWPPNGQGHSPMPAGPSCSGVSHWPPTNMWHVGSSSNYSPASCSGVAVPPRRKAGRPLGSKNKRGRVEEPPAPRPEEPNEECDFGPELPEAVLSDREVPEDRGNACVNCSLYRGMFIVQPCGHYPTCYKCIAKEKEDAKKFGWREECFACDQTPTGYLRGFSREYHLDLDD</sequence>
<gene>
    <name evidence="3" type="primary">LOC117642337</name>
</gene>
<feature type="region of interest" description="Disordered" evidence="1">
    <location>
        <begin position="113"/>
        <end position="148"/>
    </location>
</feature>